<dbReference type="GeneID" id="88172683"/>
<dbReference type="Pfam" id="PF00557">
    <property type="entry name" value="Peptidase_M24"/>
    <property type="match status" value="1"/>
</dbReference>
<dbReference type="PROSITE" id="PS00491">
    <property type="entry name" value="PROLINE_PEPTIDASE"/>
    <property type="match status" value="1"/>
</dbReference>
<evidence type="ECO:0000256" key="3">
    <source>
        <dbReference type="ARBA" id="ARBA00022723"/>
    </source>
</evidence>
<evidence type="ECO:0000256" key="5">
    <source>
        <dbReference type="ARBA" id="ARBA00023211"/>
    </source>
</evidence>
<dbReference type="InterPro" id="IPR007865">
    <property type="entry name" value="Aminopep_P_N"/>
</dbReference>
<keyword evidence="3 6" id="KW-0479">Metal-binding</keyword>
<keyword evidence="5" id="KW-0464">Manganese</keyword>
<dbReference type="EMBL" id="CP138895">
    <property type="protein sequence ID" value="WPK24348.1"/>
    <property type="molecule type" value="Genomic_DNA"/>
</dbReference>
<dbReference type="GO" id="GO:0070006">
    <property type="term" value="F:metalloaminopeptidase activity"/>
    <property type="evidence" value="ECO:0007669"/>
    <property type="project" value="InterPro"/>
</dbReference>
<comment type="similarity">
    <text evidence="2 6">Belongs to the peptidase M24B family.</text>
</comment>
<dbReference type="GO" id="GO:0005739">
    <property type="term" value="C:mitochondrion"/>
    <property type="evidence" value="ECO:0007669"/>
    <property type="project" value="TreeGrafter"/>
</dbReference>
<sequence>MFSAVTPKITIKGAASRLQFSFLHLQSRPPLSVPYKTGQPLHETRRHIIPTAGQVTPGISALEYYERRMALTKEMPKNSAAILVGNQVQFASGAVFYPFQQDNDFYYLTGWLGPDAVAVVEKVADNLNDEDVVFHLIVPPKNAATDLWEGDKNGLEGAYDYFNADEVHELNCVDSVLKKIIGRNETIFYDDKSKGRGGHGASGKLALFFGFGGRSQLSSHGSIMDILPASKKSSKLLKSILAHHRLIKSKAEVSVMHKAGKISSRAINTAIAKVGLDQPFQTEKVLAQYLEYAFVRGGCDRQAYIPVVASGENALTIHYTRNDDLLFKDETVFVDAGGKLGGYCADISRAWPNSPQGFSDAQRDIYSVVLNANKVCIEECYETGSTSLQSLHELAVTTLTSGLRQLPGFKTVLRSEVSTELFPHYIGHHLGLDLHDVPSVSRMNALRKGNVVTIEPGLYVPMAEKWPKHFRGIGVRVEDDIAVGRTSSDVLNLTSLCVKEVEDIEALIRSGKVTTPGVYDEAVEIEI</sequence>
<feature type="domain" description="Aminopeptidase P N-terminal" evidence="7">
    <location>
        <begin position="59"/>
        <end position="197"/>
    </location>
</feature>
<dbReference type="GO" id="GO:0030145">
    <property type="term" value="F:manganese ion binding"/>
    <property type="evidence" value="ECO:0007669"/>
    <property type="project" value="InterPro"/>
</dbReference>
<keyword evidence="9" id="KW-1185">Reference proteome</keyword>
<dbReference type="KEGG" id="asau:88172683"/>
<evidence type="ECO:0000256" key="2">
    <source>
        <dbReference type="ARBA" id="ARBA00008766"/>
    </source>
</evidence>
<dbReference type="InterPro" id="IPR000994">
    <property type="entry name" value="Pept_M24"/>
</dbReference>
<accession>A0AAX4H793</accession>
<name>A0AAX4H793_9ASCO</name>
<evidence type="ECO:0000259" key="7">
    <source>
        <dbReference type="SMART" id="SM01011"/>
    </source>
</evidence>
<dbReference type="Pfam" id="PF05195">
    <property type="entry name" value="AMP_N"/>
    <property type="match status" value="1"/>
</dbReference>
<gene>
    <name evidence="8" type="ORF">PUMCH_001618</name>
</gene>
<dbReference type="Proteomes" id="UP001338582">
    <property type="component" value="Chromosome 2"/>
</dbReference>
<dbReference type="InterPro" id="IPR052433">
    <property type="entry name" value="X-Pro_dipept-like"/>
</dbReference>
<protein>
    <recommendedName>
        <fullName evidence="7">Aminopeptidase P N-terminal domain-containing protein</fullName>
    </recommendedName>
</protein>
<evidence type="ECO:0000313" key="8">
    <source>
        <dbReference type="EMBL" id="WPK24348.1"/>
    </source>
</evidence>
<dbReference type="InterPro" id="IPR036005">
    <property type="entry name" value="Creatinase/aminopeptidase-like"/>
</dbReference>
<dbReference type="Gene3D" id="3.90.230.10">
    <property type="entry name" value="Creatinase/methionine aminopeptidase superfamily"/>
    <property type="match status" value="1"/>
</dbReference>
<dbReference type="AlphaFoldDB" id="A0AAX4H793"/>
<dbReference type="InterPro" id="IPR029149">
    <property type="entry name" value="Creatin/AminoP/Spt16_N"/>
</dbReference>
<dbReference type="SUPFAM" id="SSF53092">
    <property type="entry name" value="Creatinase/prolidase N-terminal domain"/>
    <property type="match status" value="1"/>
</dbReference>
<evidence type="ECO:0000313" key="9">
    <source>
        <dbReference type="Proteomes" id="UP001338582"/>
    </source>
</evidence>
<comment type="cofactor">
    <cofactor evidence="1">
        <name>Mn(2+)</name>
        <dbReference type="ChEBI" id="CHEBI:29035"/>
    </cofactor>
</comment>
<dbReference type="PANTHER" id="PTHR43226:SF4">
    <property type="entry name" value="XAA-PRO AMINOPEPTIDASE 3"/>
    <property type="match status" value="1"/>
</dbReference>
<evidence type="ECO:0000256" key="4">
    <source>
        <dbReference type="ARBA" id="ARBA00022801"/>
    </source>
</evidence>
<evidence type="ECO:0000256" key="1">
    <source>
        <dbReference type="ARBA" id="ARBA00001936"/>
    </source>
</evidence>
<proteinExistence type="inferred from homology"/>
<dbReference type="InterPro" id="IPR001131">
    <property type="entry name" value="Peptidase_M24B_aminopep-P_CS"/>
</dbReference>
<reference evidence="8 9" key="1">
    <citation type="submission" date="2023-10" db="EMBL/GenBank/DDBJ databases">
        <title>Draft Genome Sequence of Candida saopaulonensis from a very Premature Infant with Sepsis.</title>
        <authorList>
            <person name="Ning Y."/>
            <person name="Dai R."/>
            <person name="Xiao M."/>
            <person name="Xu Y."/>
            <person name="Yan Q."/>
            <person name="Zhang L."/>
        </authorList>
    </citation>
    <scope>NUCLEOTIDE SEQUENCE [LARGE SCALE GENOMIC DNA]</scope>
    <source>
        <strain evidence="8 9">19XY460</strain>
    </source>
</reference>
<dbReference type="SUPFAM" id="SSF55920">
    <property type="entry name" value="Creatinase/aminopeptidase"/>
    <property type="match status" value="1"/>
</dbReference>
<keyword evidence="4" id="KW-0378">Hydrolase</keyword>
<dbReference type="GO" id="GO:0006508">
    <property type="term" value="P:proteolysis"/>
    <property type="evidence" value="ECO:0007669"/>
    <property type="project" value="TreeGrafter"/>
</dbReference>
<dbReference type="Gene3D" id="3.40.350.10">
    <property type="entry name" value="Creatinase/prolidase N-terminal domain"/>
    <property type="match status" value="1"/>
</dbReference>
<evidence type="ECO:0000256" key="6">
    <source>
        <dbReference type="RuleBase" id="RU000590"/>
    </source>
</evidence>
<dbReference type="RefSeq" id="XP_062876731.1">
    <property type="nucleotide sequence ID" value="XM_063020661.1"/>
</dbReference>
<dbReference type="SMART" id="SM01011">
    <property type="entry name" value="AMP_N"/>
    <property type="match status" value="1"/>
</dbReference>
<dbReference type="PANTHER" id="PTHR43226">
    <property type="entry name" value="XAA-PRO AMINOPEPTIDASE 3"/>
    <property type="match status" value="1"/>
</dbReference>
<organism evidence="8 9">
    <name type="scientific">Australozyma saopauloensis</name>
    <dbReference type="NCBI Taxonomy" id="291208"/>
    <lineage>
        <taxon>Eukaryota</taxon>
        <taxon>Fungi</taxon>
        <taxon>Dikarya</taxon>
        <taxon>Ascomycota</taxon>
        <taxon>Saccharomycotina</taxon>
        <taxon>Pichiomycetes</taxon>
        <taxon>Metschnikowiaceae</taxon>
        <taxon>Australozyma</taxon>
    </lineage>
</organism>